<dbReference type="Proteomes" id="UP000078550">
    <property type="component" value="Unassembled WGS sequence"/>
</dbReference>
<protein>
    <submittedName>
        <fullName evidence="1">Uncharacterized protein</fullName>
    </submittedName>
</protein>
<accession>A0A1A8YME8</accession>
<reference evidence="2" key="1">
    <citation type="submission" date="2016-05" db="EMBL/GenBank/DDBJ databases">
        <authorList>
            <person name="Naeem Raeece"/>
        </authorList>
    </citation>
    <scope>NUCLEOTIDE SEQUENCE [LARGE SCALE GENOMIC DNA]</scope>
</reference>
<name>A0A1A8YME8_PLAOA</name>
<dbReference type="AlphaFoldDB" id="A0A1A8YME8"/>
<evidence type="ECO:0000313" key="1">
    <source>
        <dbReference type="EMBL" id="SBT32541.1"/>
    </source>
</evidence>
<evidence type="ECO:0000313" key="2">
    <source>
        <dbReference type="Proteomes" id="UP000078550"/>
    </source>
</evidence>
<proteinExistence type="predicted"/>
<dbReference type="EMBL" id="FLRE01000038">
    <property type="protein sequence ID" value="SBT32541.1"/>
    <property type="molecule type" value="Genomic_DNA"/>
</dbReference>
<organism evidence="1 2">
    <name type="scientific">Plasmodium ovale wallikeri</name>
    <dbReference type="NCBI Taxonomy" id="864142"/>
    <lineage>
        <taxon>Eukaryota</taxon>
        <taxon>Sar</taxon>
        <taxon>Alveolata</taxon>
        <taxon>Apicomplexa</taxon>
        <taxon>Aconoidasida</taxon>
        <taxon>Haemosporida</taxon>
        <taxon>Plasmodiidae</taxon>
        <taxon>Plasmodium</taxon>
        <taxon>Plasmodium (Plasmodium)</taxon>
    </lineage>
</organism>
<sequence>MCAAPGKIYTNARIALLRGNSSRDPHVLRRNGTNFATLCRLWKMQEAPVVTFTSFPWKEKKSSNFKKG</sequence>
<gene>
    <name evidence="1" type="ORF">POVWA2_010160</name>
</gene>